<reference evidence="1 2" key="1">
    <citation type="submission" date="2024-08" db="EMBL/GenBank/DDBJ databases">
        <title>Gnathostoma spinigerum genome.</title>
        <authorList>
            <person name="Gonzalez-Bertolin B."/>
            <person name="Monzon S."/>
            <person name="Zaballos A."/>
            <person name="Jimenez P."/>
            <person name="Dekumyoy P."/>
            <person name="Varona S."/>
            <person name="Cuesta I."/>
            <person name="Sumanam S."/>
            <person name="Adisakwattana P."/>
            <person name="Gasser R.B."/>
            <person name="Hernandez-Gonzalez A."/>
            <person name="Young N.D."/>
            <person name="Perteguer M.J."/>
        </authorList>
    </citation>
    <scope>NUCLEOTIDE SEQUENCE [LARGE SCALE GENOMIC DNA]</scope>
    <source>
        <strain evidence="1">AL3</strain>
        <tissue evidence="1">Liver</tissue>
    </source>
</reference>
<name>A0ABD6EF07_9BILA</name>
<proteinExistence type="predicted"/>
<dbReference type="AlphaFoldDB" id="A0ABD6EF07"/>
<gene>
    <name evidence="1" type="ORF">AB6A40_001966</name>
</gene>
<protein>
    <submittedName>
        <fullName evidence="1">Uncharacterized protein</fullName>
    </submittedName>
</protein>
<sequence length="132" mass="15107">MYESQHIRNRGGVVLAGLSDCHDRQFDVDQGKSNKVSRLTTAFHSRSFFSVPLLTVPSYPISFLSHPLANDRSLFEKYHHYRPNDSKFRSAVHIHRKYCPTTILSSASQMSQFHIPKNESSVENQNTNQAPM</sequence>
<accession>A0ABD6EF07</accession>
<keyword evidence="2" id="KW-1185">Reference proteome</keyword>
<organism evidence="1 2">
    <name type="scientific">Gnathostoma spinigerum</name>
    <dbReference type="NCBI Taxonomy" id="75299"/>
    <lineage>
        <taxon>Eukaryota</taxon>
        <taxon>Metazoa</taxon>
        <taxon>Ecdysozoa</taxon>
        <taxon>Nematoda</taxon>
        <taxon>Chromadorea</taxon>
        <taxon>Rhabditida</taxon>
        <taxon>Spirurina</taxon>
        <taxon>Gnathostomatomorpha</taxon>
        <taxon>Gnathostomatoidea</taxon>
        <taxon>Gnathostomatidae</taxon>
        <taxon>Gnathostoma</taxon>
    </lineage>
</organism>
<evidence type="ECO:0000313" key="2">
    <source>
        <dbReference type="Proteomes" id="UP001608902"/>
    </source>
</evidence>
<dbReference type="Proteomes" id="UP001608902">
    <property type="component" value="Unassembled WGS sequence"/>
</dbReference>
<dbReference type="EMBL" id="JBGFUD010000800">
    <property type="protein sequence ID" value="MFH4975257.1"/>
    <property type="molecule type" value="Genomic_DNA"/>
</dbReference>
<comment type="caution">
    <text evidence="1">The sequence shown here is derived from an EMBL/GenBank/DDBJ whole genome shotgun (WGS) entry which is preliminary data.</text>
</comment>
<evidence type="ECO:0000313" key="1">
    <source>
        <dbReference type="EMBL" id="MFH4975257.1"/>
    </source>
</evidence>